<reference evidence="3 4" key="1">
    <citation type="journal article" date="2017" name="PLoS Biol.">
        <title>The sea cucumber genome provides insights into morphological evolution and visceral regeneration.</title>
        <authorList>
            <person name="Zhang X."/>
            <person name="Sun L."/>
            <person name="Yuan J."/>
            <person name="Sun Y."/>
            <person name="Gao Y."/>
            <person name="Zhang L."/>
            <person name="Li S."/>
            <person name="Dai H."/>
            <person name="Hamel J.F."/>
            <person name="Liu C."/>
            <person name="Yu Y."/>
            <person name="Liu S."/>
            <person name="Lin W."/>
            <person name="Guo K."/>
            <person name="Jin S."/>
            <person name="Xu P."/>
            <person name="Storey K.B."/>
            <person name="Huan P."/>
            <person name="Zhang T."/>
            <person name="Zhou Y."/>
            <person name="Zhang J."/>
            <person name="Lin C."/>
            <person name="Li X."/>
            <person name="Xing L."/>
            <person name="Huo D."/>
            <person name="Sun M."/>
            <person name="Wang L."/>
            <person name="Mercier A."/>
            <person name="Li F."/>
            <person name="Yang H."/>
            <person name="Xiang J."/>
        </authorList>
    </citation>
    <scope>NUCLEOTIDE SEQUENCE [LARGE SCALE GENOMIC DNA]</scope>
    <source>
        <strain evidence="3">Shaxun</strain>
        <tissue evidence="3">Muscle</tissue>
    </source>
</reference>
<evidence type="ECO:0000256" key="2">
    <source>
        <dbReference type="SAM" id="SignalP"/>
    </source>
</evidence>
<dbReference type="Proteomes" id="UP000230750">
    <property type="component" value="Unassembled WGS sequence"/>
</dbReference>
<accession>A0A2G8K9G3</accession>
<comment type="caution">
    <text evidence="3">The sequence shown here is derived from an EMBL/GenBank/DDBJ whole genome shotgun (WGS) entry which is preliminary data.</text>
</comment>
<feature type="compositionally biased region" description="Basic residues" evidence="1">
    <location>
        <begin position="48"/>
        <end position="64"/>
    </location>
</feature>
<feature type="signal peptide" evidence="2">
    <location>
        <begin position="1"/>
        <end position="27"/>
    </location>
</feature>
<evidence type="ECO:0000313" key="3">
    <source>
        <dbReference type="EMBL" id="PIK44627.1"/>
    </source>
</evidence>
<keyword evidence="2" id="KW-0732">Signal</keyword>
<dbReference type="EMBL" id="MRZV01000765">
    <property type="protein sequence ID" value="PIK44627.1"/>
    <property type="molecule type" value="Genomic_DNA"/>
</dbReference>
<gene>
    <name evidence="3" type="ORF">BSL78_18508</name>
</gene>
<protein>
    <submittedName>
        <fullName evidence="3">Uncharacterized protein</fullName>
    </submittedName>
</protein>
<organism evidence="3 4">
    <name type="scientific">Stichopus japonicus</name>
    <name type="common">Sea cucumber</name>
    <dbReference type="NCBI Taxonomy" id="307972"/>
    <lineage>
        <taxon>Eukaryota</taxon>
        <taxon>Metazoa</taxon>
        <taxon>Echinodermata</taxon>
        <taxon>Eleutherozoa</taxon>
        <taxon>Echinozoa</taxon>
        <taxon>Holothuroidea</taxon>
        <taxon>Aspidochirotacea</taxon>
        <taxon>Aspidochirotida</taxon>
        <taxon>Stichopodidae</taxon>
        <taxon>Apostichopus</taxon>
    </lineage>
</organism>
<evidence type="ECO:0000256" key="1">
    <source>
        <dbReference type="SAM" id="MobiDB-lite"/>
    </source>
</evidence>
<keyword evidence="4" id="KW-1185">Reference proteome</keyword>
<feature type="chain" id="PRO_5013970298" evidence="2">
    <location>
        <begin position="28"/>
        <end position="100"/>
    </location>
</feature>
<proteinExistence type="predicted"/>
<dbReference type="AlphaFoldDB" id="A0A2G8K9G3"/>
<sequence length="100" mass="11400">MKHGRIMHSKTLYLLLAFAVTIAAVTAYWDDDDEDDELFDLEDFMEKRGRKSGRKGKGKGKKPKWQPCPNNDRCRCILRKDGSVKTQGPCSQINPMEIGI</sequence>
<evidence type="ECO:0000313" key="4">
    <source>
        <dbReference type="Proteomes" id="UP000230750"/>
    </source>
</evidence>
<name>A0A2G8K9G3_STIJA</name>
<feature type="region of interest" description="Disordered" evidence="1">
    <location>
        <begin position="48"/>
        <end position="67"/>
    </location>
</feature>